<name>A0ABV4D933_9LACT</name>
<evidence type="ECO:0000256" key="1">
    <source>
        <dbReference type="SAM" id="SignalP"/>
    </source>
</evidence>
<evidence type="ECO:0000313" key="4">
    <source>
        <dbReference type="Proteomes" id="UP001565242"/>
    </source>
</evidence>
<evidence type="ECO:0000313" key="3">
    <source>
        <dbReference type="EMBL" id="MEY8537478.1"/>
    </source>
</evidence>
<feature type="signal peptide" evidence="1">
    <location>
        <begin position="1"/>
        <end position="27"/>
    </location>
</feature>
<proteinExistence type="predicted"/>
<keyword evidence="1" id="KW-0732">Signal</keyword>
<gene>
    <name evidence="3" type="ORF">AALM99_03315</name>
</gene>
<dbReference type="EMBL" id="JBCLSQ010000006">
    <property type="protein sequence ID" value="MEY8537478.1"/>
    <property type="molecule type" value="Genomic_DNA"/>
</dbReference>
<feature type="domain" description="WxL" evidence="2">
    <location>
        <begin position="35"/>
        <end position="301"/>
    </location>
</feature>
<keyword evidence="4" id="KW-1185">Reference proteome</keyword>
<comment type="caution">
    <text evidence="3">The sequence shown here is derived from an EMBL/GenBank/DDBJ whole genome shotgun (WGS) entry which is preliminary data.</text>
</comment>
<reference evidence="3 4" key="1">
    <citation type="submission" date="2024-03" db="EMBL/GenBank/DDBJ databases">
        <title>Mouse gut bacterial collection (mGBC) of GemPharmatech.</title>
        <authorList>
            <person name="He Y."/>
            <person name="Dong L."/>
            <person name="Wu D."/>
            <person name="Gao X."/>
            <person name="Lin Z."/>
        </authorList>
    </citation>
    <scope>NUCLEOTIDE SEQUENCE [LARGE SCALE GENOMIC DNA]</scope>
    <source>
        <strain evidence="3 4">20-218</strain>
    </source>
</reference>
<dbReference type="Pfam" id="PF13731">
    <property type="entry name" value="WxL"/>
    <property type="match status" value="1"/>
</dbReference>
<dbReference type="InterPro" id="IPR027994">
    <property type="entry name" value="WxL_dom"/>
</dbReference>
<sequence>MLVTLLKSTILVLLTLSINTTVPPAVATTLPGAGSTTNTAKIIFEKDDLIVGPVDPDNPYQPIIPEQPGQPTGGLLSIDFVSNLYFGQGSIDRIDRTYYARPMLATISKKNGKEAQQEFFPNFVQITDRRPDVEGWMLSVRQDMQFRWVGASPDVTGEAEGRPGDFLAGARLTFSHGRTTTGHNRPDETVPNYAGGVSTILVPGVLSAPVLSANTGQGKGTWHYAVGNPLPPEITEDMLDEIEEGGGDFSKFIEAGYYDNYRMDKGQAPRFGPITLHVPRITAQRSAVYQSLFTWTLSDVPRN</sequence>
<evidence type="ECO:0000259" key="2">
    <source>
        <dbReference type="Pfam" id="PF13731"/>
    </source>
</evidence>
<dbReference type="RefSeq" id="WP_369917852.1">
    <property type="nucleotide sequence ID" value="NZ_JBCLSQ010000006.1"/>
</dbReference>
<dbReference type="Proteomes" id="UP001565242">
    <property type="component" value="Unassembled WGS sequence"/>
</dbReference>
<feature type="chain" id="PRO_5045218646" evidence="1">
    <location>
        <begin position="28"/>
        <end position="303"/>
    </location>
</feature>
<organism evidence="3 4">
    <name type="scientific">Lactococcus muris</name>
    <dbReference type="NCBI Taxonomy" id="2941330"/>
    <lineage>
        <taxon>Bacteria</taxon>
        <taxon>Bacillati</taxon>
        <taxon>Bacillota</taxon>
        <taxon>Bacilli</taxon>
        <taxon>Lactobacillales</taxon>
        <taxon>Streptococcaceae</taxon>
        <taxon>Lactococcus</taxon>
    </lineage>
</organism>
<accession>A0ABV4D933</accession>
<protein>
    <submittedName>
        <fullName evidence="3">WxL domain-containing protein</fullName>
    </submittedName>
</protein>